<feature type="domain" description="eCIS core" evidence="2">
    <location>
        <begin position="31"/>
        <end position="107"/>
    </location>
</feature>
<dbReference type="Proteomes" id="UP000321049">
    <property type="component" value="Unassembled WGS sequence"/>
</dbReference>
<keyword evidence="4" id="KW-1185">Reference proteome</keyword>
<accession>A0A511JIG1</accession>
<reference evidence="3 4" key="1">
    <citation type="submission" date="2019-07" db="EMBL/GenBank/DDBJ databases">
        <title>Whole genome shotgun sequence of Cellulomonas terrae NBRC 100819.</title>
        <authorList>
            <person name="Hosoyama A."/>
            <person name="Uohara A."/>
            <person name="Ohji S."/>
            <person name="Ichikawa N."/>
        </authorList>
    </citation>
    <scope>NUCLEOTIDE SEQUENCE [LARGE SCALE GENOMIC DNA]</scope>
    <source>
        <strain evidence="3 4">NBRC 100819</strain>
    </source>
</reference>
<feature type="region of interest" description="Disordered" evidence="1">
    <location>
        <begin position="104"/>
        <end position="130"/>
    </location>
</feature>
<protein>
    <recommendedName>
        <fullName evidence="2">eCIS core domain-containing protein</fullName>
    </recommendedName>
</protein>
<dbReference type="RefSeq" id="WP_146844994.1">
    <property type="nucleotide sequence ID" value="NZ_BJWH01000003.1"/>
</dbReference>
<feature type="compositionally biased region" description="Low complexity" evidence="1">
    <location>
        <begin position="104"/>
        <end position="123"/>
    </location>
</feature>
<dbReference type="Pfam" id="PF13699">
    <property type="entry name" value="eCIS_core"/>
    <property type="match status" value="1"/>
</dbReference>
<dbReference type="InterPro" id="IPR025295">
    <property type="entry name" value="eCIS_core_dom"/>
</dbReference>
<feature type="region of interest" description="Disordered" evidence="1">
    <location>
        <begin position="1"/>
        <end position="24"/>
    </location>
</feature>
<evidence type="ECO:0000259" key="2">
    <source>
        <dbReference type="Pfam" id="PF13699"/>
    </source>
</evidence>
<gene>
    <name evidence="3" type="ORF">CTE05_09800</name>
</gene>
<dbReference type="AlphaFoldDB" id="A0A511JIG1"/>
<proteinExistence type="predicted"/>
<dbReference type="OrthoDB" id="9153660at2"/>
<dbReference type="EMBL" id="BJWH01000003">
    <property type="protein sequence ID" value="GEL97433.1"/>
    <property type="molecule type" value="Genomic_DNA"/>
</dbReference>
<evidence type="ECO:0000313" key="3">
    <source>
        <dbReference type="EMBL" id="GEL97433.1"/>
    </source>
</evidence>
<sequence length="386" mass="40012">MSSPRAVAEHAPGTPGPDRHAGFAAADGTALDTTTRRAMEAGFSHDFSTVRVHADDRAGTAARGLRARAFTVGTDVVFAPGAYRPGTADGRRLVAHELAHVAQQAAGPAGAARSPAARATGSGHPSEREADTAAAAVLAGGRFVVHEHPPDGAQCEDEVEKEPGAGDEVVKGLSTFVDKVKDDPKIKKEIIEPATEAVTRPFGALSGGEKGALIGFGAATYGLGIGSLLADPSGRQKLQGFNLATPLSLVPYATLTKLDFQLPDATNPNLRFRTAFDLGDLITLSHGWKGLSLTADLAWSWDPAAERLSLAGGTAKLGLLPGLSVSGGTFPSLLQLQPAFAAPDLPGLGRSRFDFGEAPKVPDTRIMLNIDLLKLPTVGDALKKVF</sequence>
<organism evidence="3 4">
    <name type="scientific">Cellulomonas terrae</name>
    <dbReference type="NCBI Taxonomy" id="311234"/>
    <lineage>
        <taxon>Bacteria</taxon>
        <taxon>Bacillati</taxon>
        <taxon>Actinomycetota</taxon>
        <taxon>Actinomycetes</taxon>
        <taxon>Micrococcales</taxon>
        <taxon>Cellulomonadaceae</taxon>
        <taxon>Cellulomonas</taxon>
    </lineage>
</organism>
<evidence type="ECO:0000313" key="4">
    <source>
        <dbReference type="Proteomes" id="UP000321049"/>
    </source>
</evidence>
<evidence type="ECO:0000256" key="1">
    <source>
        <dbReference type="SAM" id="MobiDB-lite"/>
    </source>
</evidence>
<name>A0A511JIG1_9CELL</name>
<comment type="caution">
    <text evidence="3">The sequence shown here is derived from an EMBL/GenBank/DDBJ whole genome shotgun (WGS) entry which is preliminary data.</text>
</comment>